<dbReference type="AlphaFoldDB" id="F0JCD4"/>
<dbReference type="EMBL" id="CP003220">
    <property type="protein sequence ID" value="EGB14432.1"/>
    <property type="molecule type" value="Genomic_DNA"/>
</dbReference>
<dbReference type="Proteomes" id="UP000007845">
    <property type="component" value="Chromosome"/>
</dbReference>
<name>F0JCD4_9BACT</name>
<dbReference type="HOGENOM" id="CLU_1080633_0_0_7"/>
<feature type="domain" description="Ice-binding protein C-terminal" evidence="2">
    <location>
        <begin position="229"/>
        <end position="252"/>
    </location>
</feature>
<keyword evidence="1" id="KW-0732">Signal</keyword>
<proteinExistence type="predicted"/>
<sequence precursor="true">MKRCIALALFLLCLLQAPSALAYYTVAFTDEVNYWPGFNNNRWDPYLRDWQDNLDVIGSPNLTGGNFVYSGHTLTGIELNYESTSRELVPGDWFFDLDQDGSWDYVLHHILCVGYDGRVNWDGGYALFSVDLAYLGYTDDSWMDDYRASFWPWGYEGRFDHPVQALVDREDWLESVTFSGWEQYLGWNETGTSTWSDFALDLSGYSGTFTYAFAMTCGNDVLFGESTIPAPEPSTFILFGLGGLGVVCYTRRKRRSL</sequence>
<dbReference type="Pfam" id="PF07589">
    <property type="entry name" value="PEP-CTERM"/>
    <property type="match status" value="1"/>
</dbReference>
<feature type="chain" id="PRO_5003250867" description="Ice-binding protein C-terminal domain-containing protein" evidence="1">
    <location>
        <begin position="23"/>
        <end position="257"/>
    </location>
</feature>
<gene>
    <name evidence="3" type="ORF">DND132_1220</name>
</gene>
<evidence type="ECO:0000313" key="3">
    <source>
        <dbReference type="EMBL" id="EGB14432.1"/>
    </source>
</evidence>
<dbReference type="KEGG" id="ddn:DND132_1220"/>
<evidence type="ECO:0000313" key="4">
    <source>
        <dbReference type="Proteomes" id="UP000007845"/>
    </source>
</evidence>
<accession>F0JCD4</accession>
<dbReference type="InterPro" id="IPR013424">
    <property type="entry name" value="Ice-binding_C"/>
</dbReference>
<dbReference type="RefSeq" id="WP_014321860.1">
    <property type="nucleotide sequence ID" value="NC_016803.1"/>
</dbReference>
<evidence type="ECO:0000256" key="1">
    <source>
        <dbReference type="SAM" id="SignalP"/>
    </source>
</evidence>
<dbReference type="NCBIfam" id="TIGR02595">
    <property type="entry name" value="PEP_CTERM"/>
    <property type="match status" value="1"/>
</dbReference>
<evidence type="ECO:0000259" key="2">
    <source>
        <dbReference type="Pfam" id="PF07589"/>
    </source>
</evidence>
<reference evidence="3 4" key="1">
    <citation type="journal article" date="2011" name="J. Bacteriol.">
        <title>Genome sequence of the mercury-methylating strain Desulfovibrio desulfuricans ND132.</title>
        <authorList>
            <person name="Brown S.D."/>
            <person name="Gilmour C.C."/>
            <person name="Kucken A.M."/>
            <person name="Wall J.D."/>
            <person name="Elias D.A."/>
            <person name="Brandt C.C."/>
            <person name="Podar M."/>
            <person name="Chertkov O."/>
            <person name="Held B."/>
            <person name="Bruce D.C."/>
            <person name="Detter J.C."/>
            <person name="Tapia R."/>
            <person name="Han C.S."/>
            <person name="Goodwin L.A."/>
            <person name="Cheng J.F."/>
            <person name="Pitluck S."/>
            <person name="Woyke T."/>
            <person name="Mikhailova N."/>
            <person name="Ivanova N.N."/>
            <person name="Han J."/>
            <person name="Lucas S."/>
            <person name="Lapidus A.L."/>
            <person name="Land M.L."/>
            <person name="Hauser L.J."/>
            <person name="Palumbo A.V."/>
        </authorList>
    </citation>
    <scope>NUCLEOTIDE SEQUENCE [LARGE SCALE GENOMIC DNA]</scope>
    <source>
        <strain evidence="3 4">ND132</strain>
    </source>
</reference>
<dbReference type="eggNOG" id="ENOG5031GQB">
    <property type="taxonomic scope" value="Bacteria"/>
</dbReference>
<organism evidence="3 4">
    <name type="scientific">Pseudodesulfovibrio mercurii</name>
    <dbReference type="NCBI Taxonomy" id="641491"/>
    <lineage>
        <taxon>Bacteria</taxon>
        <taxon>Pseudomonadati</taxon>
        <taxon>Thermodesulfobacteriota</taxon>
        <taxon>Desulfovibrionia</taxon>
        <taxon>Desulfovibrionales</taxon>
        <taxon>Desulfovibrionaceae</taxon>
    </lineage>
</organism>
<keyword evidence="4" id="KW-1185">Reference proteome</keyword>
<feature type="signal peptide" evidence="1">
    <location>
        <begin position="1"/>
        <end position="22"/>
    </location>
</feature>
<protein>
    <recommendedName>
        <fullName evidence="2">Ice-binding protein C-terminal domain-containing protein</fullName>
    </recommendedName>
</protein>